<dbReference type="EMBL" id="JASNQZ010000015">
    <property type="protein sequence ID" value="KAL0946547.1"/>
    <property type="molecule type" value="Genomic_DNA"/>
</dbReference>
<name>A0ABR3ITC4_9AGAR</name>
<feature type="region of interest" description="Disordered" evidence="1">
    <location>
        <begin position="79"/>
        <end position="99"/>
    </location>
</feature>
<dbReference type="Pfam" id="PF04000">
    <property type="entry name" value="Sas10_Utp3"/>
    <property type="match status" value="1"/>
</dbReference>
<protein>
    <recommendedName>
        <fullName evidence="4">Neuroguidin</fullName>
    </recommendedName>
</protein>
<feature type="region of interest" description="Disordered" evidence="1">
    <location>
        <begin position="141"/>
        <end position="234"/>
    </location>
</feature>
<feature type="compositionally biased region" description="Basic and acidic residues" evidence="1">
    <location>
        <begin position="299"/>
        <end position="309"/>
    </location>
</feature>
<dbReference type="PANTHER" id="PTHR13237:SF9">
    <property type="entry name" value="NEUROGUIDIN"/>
    <property type="match status" value="1"/>
</dbReference>
<feature type="compositionally biased region" description="Basic and acidic residues" evidence="1">
    <location>
        <begin position="164"/>
        <end position="175"/>
    </location>
</feature>
<organism evidence="2 3">
    <name type="scientific">Hohenbuehelia grisea</name>
    <dbReference type="NCBI Taxonomy" id="104357"/>
    <lineage>
        <taxon>Eukaryota</taxon>
        <taxon>Fungi</taxon>
        <taxon>Dikarya</taxon>
        <taxon>Basidiomycota</taxon>
        <taxon>Agaricomycotina</taxon>
        <taxon>Agaricomycetes</taxon>
        <taxon>Agaricomycetidae</taxon>
        <taxon>Agaricales</taxon>
        <taxon>Pleurotineae</taxon>
        <taxon>Pleurotaceae</taxon>
        <taxon>Hohenbuehelia</taxon>
    </lineage>
</organism>
<evidence type="ECO:0000313" key="2">
    <source>
        <dbReference type="EMBL" id="KAL0946547.1"/>
    </source>
</evidence>
<evidence type="ECO:0000256" key="1">
    <source>
        <dbReference type="SAM" id="MobiDB-lite"/>
    </source>
</evidence>
<feature type="region of interest" description="Disordered" evidence="1">
    <location>
        <begin position="275"/>
        <end position="378"/>
    </location>
</feature>
<feature type="compositionally biased region" description="Basic and acidic residues" evidence="1">
    <location>
        <begin position="318"/>
        <end position="342"/>
    </location>
</feature>
<accession>A0ABR3ITC4</accession>
<reference evidence="3" key="1">
    <citation type="submission" date="2024-06" db="EMBL/GenBank/DDBJ databases">
        <title>Multi-omics analyses provide insights into the biosynthesis of the anticancer antibiotic pleurotin in Hohenbuehelia grisea.</title>
        <authorList>
            <person name="Weaver J.A."/>
            <person name="Alberti F."/>
        </authorList>
    </citation>
    <scope>NUCLEOTIDE SEQUENCE [LARGE SCALE GENOMIC DNA]</scope>
    <source>
        <strain evidence="3">T-177</strain>
    </source>
</reference>
<proteinExistence type="predicted"/>
<evidence type="ECO:0000313" key="3">
    <source>
        <dbReference type="Proteomes" id="UP001556367"/>
    </source>
</evidence>
<feature type="compositionally biased region" description="Basic residues" evidence="1">
    <location>
        <begin position="369"/>
        <end position="378"/>
    </location>
</feature>
<comment type="caution">
    <text evidence="2">The sequence shown here is derived from an EMBL/GenBank/DDBJ whole genome shotgun (WGS) entry which is preliminary data.</text>
</comment>
<evidence type="ECO:0008006" key="4">
    <source>
        <dbReference type="Google" id="ProtNLM"/>
    </source>
</evidence>
<dbReference type="PANTHER" id="PTHR13237">
    <property type="entry name" value="SOMETHING ABOUT SILENCING PROTEIN 10-RELATED"/>
    <property type="match status" value="1"/>
</dbReference>
<keyword evidence="3" id="KW-1185">Reference proteome</keyword>
<feature type="compositionally biased region" description="Polar residues" evidence="1">
    <location>
        <begin position="222"/>
        <end position="234"/>
    </location>
</feature>
<gene>
    <name evidence="2" type="ORF">HGRIS_012752</name>
</gene>
<dbReference type="InterPro" id="IPR007146">
    <property type="entry name" value="Sas10/Utp3/C1D"/>
</dbReference>
<dbReference type="Proteomes" id="UP001556367">
    <property type="component" value="Unassembled WGS sequence"/>
</dbReference>
<feature type="compositionally biased region" description="Basic and acidic residues" evidence="1">
    <location>
        <begin position="79"/>
        <end position="93"/>
    </location>
</feature>
<sequence>MEAQINTQEFCDAVDDMSGSFASVRELLKSFRDPQTHELDMKDGISLLGLKHHVVLSYLQSLLLVASRAALGHSLAERAPPKQAFSDHSREARGSGSGDLVDSMIENRLVLEKIKVLESRMRYQIDKLVRLAEENTDAKDVANDPLAFRPNPQNLVNDDDGPSDDDRDKERDASKSDGIYHPPRMAPMPYTEPRKDKKARRGPVPSALASLVNADPLRPHIESTSGLGSMPSLTSARAREIQRINEFEEENFTRIMMKKKDAKRRLRDEEDIALGGSASIGGGTGKTRRRAGGLEDEFHDVLRSVDRSSRTGASDGYDELRQKGRKGDVLERSRSRRVRDEAFADDDDTGGDGGRKKKRTRFELDMKSTKKKIARARK</sequence>